<sequence>MEGVQWKRQVHAQNGTTLIETFSYLTKEGALLDTLRQKLLKADVKFQEVDFIDIFNRIYDTENSNHFTEFVYFVSTFINLNLTALIMRNLMN</sequence>
<name>A0A0A2V1N6_9BACI</name>
<evidence type="ECO:0000313" key="2">
    <source>
        <dbReference type="EMBL" id="KGP92726.1"/>
    </source>
</evidence>
<accession>A0A0A2V1N6</accession>
<gene>
    <name evidence="2" type="ORF">N780_13435</name>
</gene>
<evidence type="ECO:0000313" key="3">
    <source>
        <dbReference type="Proteomes" id="UP000030153"/>
    </source>
</evidence>
<comment type="caution">
    <text evidence="2">The sequence shown here is derived from an EMBL/GenBank/DDBJ whole genome shotgun (WGS) entry which is preliminary data.</text>
</comment>
<reference evidence="2 3" key="1">
    <citation type="submission" date="2013-08" db="EMBL/GenBank/DDBJ databases">
        <title>Genome of Pontibacillus chungwhensis.</title>
        <authorList>
            <person name="Wang Q."/>
            <person name="Wang G."/>
        </authorList>
    </citation>
    <scope>NUCLEOTIDE SEQUENCE [LARGE SCALE GENOMIC DNA]</scope>
    <source>
        <strain evidence="2 3">BH030062</strain>
    </source>
</reference>
<feature type="transmembrane region" description="Helical" evidence="1">
    <location>
        <begin position="70"/>
        <end position="87"/>
    </location>
</feature>
<keyword evidence="3" id="KW-1185">Reference proteome</keyword>
<proteinExistence type="predicted"/>
<dbReference type="STRING" id="1385513.N780_13435"/>
<dbReference type="Proteomes" id="UP000030153">
    <property type="component" value="Unassembled WGS sequence"/>
</dbReference>
<dbReference type="AlphaFoldDB" id="A0A0A2V1N6"/>
<dbReference type="EMBL" id="AVBG01000002">
    <property type="protein sequence ID" value="KGP92726.1"/>
    <property type="molecule type" value="Genomic_DNA"/>
</dbReference>
<protein>
    <submittedName>
        <fullName evidence="2">Uncharacterized protein</fullName>
    </submittedName>
</protein>
<keyword evidence="1" id="KW-0812">Transmembrane</keyword>
<dbReference type="RefSeq" id="WP_036779896.1">
    <property type="nucleotide sequence ID" value="NZ_AVBG01000002.1"/>
</dbReference>
<organism evidence="2 3">
    <name type="scientific">Pontibacillus chungwhensis BH030062</name>
    <dbReference type="NCBI Taxonomy" id="1385513"/>
    <lineage>
        <taxon>Bacteria</taxon>
        <taxon>Bacillati</taxon>
        <taxon>Bacillota</taxon>
        <taxon>Bacilli</taxon>
        <taxon>Bacillales</taxon>
        <taxon>Bacillaceae</taxon>
        <taxon>Pontibacillus</taxon>
    </lineage>
</organism>
<keyword evidence="1" id="KW-1133">Transmembrane helix</keyword>
<keyword evidence="1" id="KW-0472">Membrane</keyword>
<evidence type="ECO:0000256" key="1">
    <source>
        <dbReference type="SAM" id="Phobius"/>
    </source>
</evidence>